<dbReference type="Gene3D" id="3.40.50.2300">
    <property type="match status" value="1"/>
</dbReference>
<dbReference type="Gene3D" id="2.40.50.1020">
    <property type="entry name" value="LytTr DNA-binding domain"/>
    <property type="match status" value="1"/>
</dbReference>
<evidence type="ECO:0000256" key="1">
    <source>
        <dbReference type="PROSITE-ProRule" id="PRU00169"/>
    </source>
</evidence>
<keyword evidence="4" id="KW-1185">Reference proteome</keyword>
<dbReference type="InterPro" id="IPR001789">
    <property type="entry name" value="Sig_transdc_resp-reg_receiver"/>
</dbReference>
<dbReference type="InterPro" id="IPR007492">
    <property type="entry name" value="LytTR_DNA-bd_dom"/>
</dbReference>
<protein>
    <submittedName>
        <fullName evidence="3">Response regulator transcription factor</fullName>
    </submittedName>
</protein>
<dbReference type="Pfam" id="PF04397">
    <property type="entry name" value="LytTR"/>
    <property type="match status" value="1"/>
</dbReference>
<accession>A0ABS5D4L2</accession>
<feature type="modified residue" description="4-aspartylphosphate" evidence="1">
    <location>
        <position position="57"/>
    </location>
</feature>
<sequence length="249" mass="27659">MALNAIIVDDQKNSRELIKSFCELYSNGVIQIVALCPSVDTALEAIKAHKPDLVFLDIDMPEKNGFELINSFDVLPFEVVFVTGHANQYTKAIEISAMNYLMKPINPLNIKAIVEQFENKNAMVNTVNRNEILKNNLKGNQTTILFPSNDGFTVVDTSEIISCQSQNGTGKCTIVTTNDNIVIHKYLKDVLLVLPESIFIKISSSAIINKKKIVSFNSKTYTVKMSDGSNIKVSDAYYNKTKLIDALAN</sequence>
<comment type="caution">
    <text evidence="3">The sequence shown here is derived from an EMBL/GenBank/DDBJ whole genome shotgun (WGS) entry which is preliminary data.</text>
</comment>
<dbReference type="SMART" id="SM00850">
    <property type="entry name" value="LytTR"/>
    <property type="match status" value="1"/>
</dbReference>
<dbReference type="PANTHER" id="PTHR37299:SF1">
    <property type="entry name" value="STAGE 0 SPORULATION PROTEIN A HOMOLOG"/>
    <property type="match status" value="1"/>
</dbReference>
<feature type="domain" description="Response regulatory" evidence="2">
    <location>
        <begin position="4"/>
        <end position="118"/>
    </location>
</feature>
<dbReference type="InterPro" id="IPR046947">
    <property type="entry name" value="LytR-like"/>
</dbReference>
<dbReference type="SMART" id="SM00448">
    <property type="entry name" value="REC"/>
    <property type="match status" value="1"/>
</dbReference>
<evidence type="ECO:0000259" key="2">
    <source>
        <dbReference type="PROSITE" id="PS50110"/>
    </source>
</evidence>
<gene>
    <name evidence="3" type="ORF">KBJ98_09660</name>
</gene>
<organism evidence="3 4">
    <name type="scientific">Flavobacterium erciyesense</name>
    <dbReference type="NCBI Taxonomy" id="2825842"/>
    <lineage>
        <taxon>Bacteria</taxon>
        <taxon>Pseudomonadati</taxon>
        <taxon>Bacteroidota</taxon>
        <taxon>Flavobacteriia</taxon>
        <taxon>Flavobacteriales</taxon>
        <taxon>Flavobacteriaceae</taxon>
        <taxon>Flavobacterium</taxon>
    </lineage>
</organism>
<dbReference type="Proteomes" id="UP000679008">
    <property type="component" value="Unassembled WGS sequence"/>
</dbReference>
<keyword evidence="1" id="KW-0597">Phosphoprotein</keyword>
<dbReference type="Pfam" id="PF00072">
    <property type="entry name" value="Response_reg"/>
    <property type="match status" value="1"/>
</dbReference>
<dbReference type="RefSeq" id="WP_210790070.1">
    <property type="nucleotide sequence ID" value="NZ_JAGPXB010000008.1"/>
</dbReference>
<proteinExistence type="predicted"/>
<dbReference type="SUPFAM" id="SSF52172">
    <property type="entry name" value="CheY-like"/>
    <property type="match status" value="1"/>
</dbReference>
<dbReference type="PANTHER" id="PTHR37299">
    <property type="entry name" value="TRANSCRIPTIONAL REGULATOR-RELATED"/>
    <property type="match status" value="1"/>
</dbReference>
<name>A0ABS5D4L2_9FLAO</name>
<dbReference type="EMBL" id="JAGPXB010000008">
    <property type="protein sequence ID" value="MBQ0908966.1"/>
    <property type="molecule type" value="Genomic_DNA"/>
</dbReference>
<evidence type="ECO:0000313" key="3">
    <source>
        <dbReference type="EMBL" id="MBQ0908966.1"/>
    </source>
</evidence>
<dbReference type="InterPro" id="IPR011006">
    <property type="entry name" value="CheY-like_superfamily"/>
</dbReference>
<reference evidence="3 4" key="1">
    <citation type="submission" date="2021-04" db="EMBL/GenBank/DDBJ databases">
        <title>Description of novel Flavobacterium sp. F-328.</title>
        <authorList>
            <person name="Saticioglu I.B."/>
        </authorList>
    </citation>
    <scope>NUCLEOTIDE SEQUENCE [LARGE SCALE GENOMIC DNA]</scope>
    <source>
        <strain evidence="3 4">F-328</strain>
    </source>
</reference>
<evidence type="ECO:0000313" key="4">
    <source>
        <dbReference type="Proteomes" id="UP000679008"/>
    </source>
</evidence>
<dbReference type="PROSITE" id="PS50110">
    <property type="entry name" value="RESPONSE_REGULATORY"/>
    <property type="match status" value="1"/>
</dbReference>